<feature type="domain" description="Reverse transcriptase Ty1/copia-type" evidence="1">
    <location>
        <begin position="12"/>
        <end position="115"/>
    </location>
</feature>
<sequence length="131" mass="15268">MFEELCALEKTHTWDLVDLPSRKTPIGCKWIYKIKTRSDGSIVRYKARIVAKGFTQEYDIDYEETFAPAARLTYVRSLLVVAVVRHWPLFQMDVKNVFLNGDLAEEVYMHPPRIFSFFKASLSPPSCFIWA</sequence>
<gene>
    <name evidence="2" type="ORF">Scep_000861</name>
</gene>
<reference evidence="2 3" key="1">
    <citation type="submission" date="2024-01" db="EMBL/GenBank/DDBJ databases">
        <title>Genome assemblies of Stephania.</title>
        <authorList>
            <person name="Yang L."/>
        </authorList>
    </citation>
    <scope>NUCLEOTIDE SEQUENCE [LARGE SCALE GENOMIC DNA]</scope>
    <source>
        <strain evidence="2">JXDWG</strain>
        <tissue evidence="2">Leaf</tissue>
    </source>
</reference>
<protein>
    <recommendedName>
        <fullName evidence="1">Reverse transcriptase Ty1/copia-type domain-containing protein</fullName>
    </recommendedName>
</protein>
<organism evidence="2 3">
    <name type="scientific">Stephania cephalantha</name>
    <dbReference type="NCBI Taxonomy" id="152367"/>
    <lineage>
        <taxon>Eukaryota</taxon>
        <taxon>Viridiplantae</taxon>
        <taxon>Streptophyta</taxon>
        <taxon>Embryophyta</taxon>
        <taxon>Tracheophyta</taxon>
        <taxon>Spermatophyta</taxon>
        <taxon>Magnoliopsida</taxon>
        <taxon>Ranunculales</taxon>
        <taxon>Menispermaceae</taxon>
        <taxon>Menispermoideae</taxon>
        <taxon>Cissampelideae</taxon>
        <taxon>Stephania</taxon>
    </lineage>
</organism>
<dbReference type="InterPro" id="IPR043502">
    <property type="entry name" value="DNA/RNA_pol_sf"/>
</dbReference>
<dbReference type="AlphaFoldDB" id="A0AAP0Q3A2"/>
<comment type="caution">
    <text evidence="2">The sequence shown here is derived from an EMBL/GenBank/DDBJ whole genome shotgun (WGS) entry which is preliminary data.</text>
</comment>
<dbReference type="SUPFAM" id="SSF56672">
    <property type="entry name" value="DNA/RNA polymerases"/>
    <property type="match status" value="1"/>
</dbReference>
<dbReference type="InterPro" id="IPR013103">
    <property type="entry name" value="RVT_2"/>
</dbReference>
<evidence type="ECO:0000313" key="2">
    <source>
        <dbReference type="EMBL" id="KAK9165670.1"/>
    </source>
</evidence>
<accession>A0AAP0Q3A2</accession>
<evidence type="ECO:0000313" key="3">
    <source>
        <dbReference type="Proteomes" id="UP001419268"/>
    </source>
</evidence>
<dbReference type="EMBL" id="JBBNAG010000001">
    <property type="protein sequence ID" value="KAK9165670.1"/>
    <property type="molecule type" value="Genomic_DNA"/>
</dbReference>
<dbReference type="Proteomes" id="UP001419268">
    <property type="component" value="Unassembled WGS sequence"/>
</dbReference>
<evidence type="ECO:0000259" key="1">
    <source>
        <dbReference type="Pfam" id="PF07727"/>
    </source>
</evidence>
<keyword evidence="3" id="KW-1185">Reference proteome</keyword>
<proteinExistence type="predicted"/>
<name>A0AAP0Q3A2_9MAGN</name>
<dbReference type="Pfam" id="PF07727">
    <property type="entry name" value="RVT_2"/>
    <property type="match status" value="1"/>
</dbReference>